<reference evidence="5" key="2">
    <citation type="submission" date="2020-12" db="UniProtKB">
        <authorList>
            <consortium name="WormBaseParasite"/>
        </authorList>
    </citation>
    <scope>IDENTIFICATION</scope>
</reference>
<dbReference type="GO" id="GO:0016787">
    <property type="term" value="F:hydrolase activity"/>
    <property type="evidence" value="ECO:0007669"/>
    <property type="project" value="UniProtKB-KW"/>
</dbReference>
<dbReference type="Gene3D" id="1.10.268.20">
    <property type="match status" value="1"/>
</dbReference>
<feature type="compositionally biased region" description="Basic residues" evidence="1">
    <location>
        <begin position="35"/>
        <end position="45"/>
    </location>
</feature>
<dbReference type="InterPro" id="IPR027417">
    <property type="entry name" value="P-loop_NTPase"/>
</dbReference>
<keyword evidence="4" id="KW-1185">Reference proteome</keyword>
<dbReference type="Proteomes" id="UP000035682">
    <property type="component" value="Unplaced"/>
</dbReference>
<feature type="compositionally biased region" description="Basic residues" evidence="1">
    <location>
        <begin position="92"/>
        <end position="103"/>
    </location>
</feature>
<dbReference type="Gene3D" id="3.40.50.300">
    <property type="entry name" value="P-loop containing nucleotide triphosphate hydrolases"/>
    <property type="match status" value="1"/>
</dbReference>
<evidence type="ECO:0000313" key="3">
    <source>
        <dbReference type="EMBL" id="CEF64934.1"/>
    </source>
</evidence>
<feature type="region of interest" description="Disordered" evidence="1">
    <location>
        <begin position="25"/>
        <end position="52"/>
    </location>
</feature>
<accession>A0A090MX73</accession>
<feature type="region of interest" description="Disordered" evidence="1">
    <location>
        <begin position="84"/>
        <end position="104"/>
    </location>
</feature>
<evidence type="ECO:0000259" key="2">
    <source>
        <dbReference type="Pfam" id="PF00350"/>
    </source>
</evidence>
<name>A0A090MX73_STRRB</name>
<dbReference type="InterPro" id="IPR045063">
    <property type="entry name" value="Dynamin_N"/>
</dbReference>
<dbReference type="Pfam" id="PF00350">
    <property type="entry name" value="Dynamin_N"/>
    <property type="match status" value="1"/>
</dbReference>
<sequence>MHFVTILKKNLYFVVYHTKKNFLDKKNYPSESDKSKRKKTLKKKTQTNEAPVEENVKCKGLLNPVNTNNKLQNKTCKLTEQKANVLDEQSSRRRRGSKKTRKKGNFDIAPRKIIHDPKLIGALPALPLFYKEIVVPVRDRHQYNDITKTVGWDCSELFAKPSILVIGSAEAGKSSLINYLLREKKGYESHYDVVRDYKSSFTNITYDEVPSLLRGNDASSTKSWQFNEITKYNKLKNECQIQLLQIKNTLLQEVTIIDSPPVSDSMISSIDQETTGYFPILNNLIRKVDLIIFVATSQISTSSINKIIDTLNPYISKTIFCLNQSDQYKNFISLTKDRKIFTDYILDAISSKEPKIICTYFKGTLSNSSIKDYVQNDMETLIQKIKKLPTQYKAARLFSLHIHMLECLYIAYTQNELRKIEKKNSGKGLTGDNIIMINKLFIDIPNNENFLKDFSTLPEEIVAVSDTIKPKPIRNADIDALKSFLINDYPYIQTVANEEPEILLKFELPEPSKCQEPSKYHESPKKEKKKVLKEIKIALPQTEETEEGESDDIENCKTAENFLTKNNKESSNKKQKYVKIRGSMIENLLKDIQQ</sequence>
<reference evidence="3 4" key="1">
    <citation type="submission" date="2014-09" db="EMBL/GenBank/DDBJ databases">
        <authorList>
            <person name="Martin A.A."/>
        </authorList>
    </citation>
    <scope>NUCLEOTIDE SEQUENCE</scope>
    <source>
        <strain evidence="4">ED321</strain>
        <strain evidence="3">ED321 Heterogonic</strain>
    </source>
</reference>
<protein>
    <submittedName>
        <fullName evidence="3">Dynamin, GTPase domain and P-loop containing nucleoside triphosphate hydrolase domain-containing protein</fullName>
    </submittedName>
</protein>
<dbReference type="CTD" id="36377299"/>
<organism evidence="3">
    <name type="scientific">Strongyloides ratti</name>
    <name type="common">Parasitic roundworm</name>
    <dbReference type="NCBI Taxonomy" id="34506"/>
    <lineage>
        <taxon>Eukaryota</taxon>
        <taxon>Metazoa</taxon>
        <taxon>Ecdysozoa</taxon>
        <taxon>Nematoda</taxon>
        <taxon>Chromadorea</taxon>
        <taxon>Rhabditida</taxon>
        <taxon>Tylenchina</taxon>
        <taxon>Panagrolaimomorpha</taxon>
        <taxon>Strongyloidoidea</taxon>
        <taxon>Strongyloididae</taxon>
        <taxon>Strongyloides</taxon>
    </lineage>
</organism>
<dbReference type="EMBL" id="LN609528">
    <property type="protein sequence ID" value="CEF64934.1"/>
    <property type="molecule type" value="Genomic_DNA"/>
</dbReference>
<keyword evidence="3" id="KW-0378">Hydrolase</keyword>
<evidence type="ECO:0000313" key="4">
    <source>
        <dbReference type="Proteomes" id="UP000035682"/>
    </source>
</evidence>
<feature type="compositionally biased region" description="Basic and acidic residues" evidence="1">
    <location>
        <begin position="25"/>
        <end position="34"/>
    </location>
</feature>
<evidence type="ECO:0000313" key="6">
    <source>
        <dbReference type="WormBase" id="SRAE_1000318700"/>
    </source>
</evidence>
<dbReference type="OrthoDB" id="422720at2759"/>
<feature type="domain" description="Dynamin N-terminal" evidence="2">
    <location>
        <begin position="163"/>
        <end position="324"/>
    </location>
</feature>
<dbReference type="WBParaSite" id="SRAE_1000318700.1">
    <property type="protein sequence ID" value="SRAE_1000318700.1"/>
    <property type="gene ID" value="WBGene00259804"/>
</dbReference>
<proteinExistence type="predicted"/>
<dbReference type="GeneID" id="36377299"/>
<dbReference type="RefSeq" id="XP_024504135.1">
    <property type="nucleotide sequence ID" value="XM_024650348.1"/>
</dbReference>
<dbReference type="AlphaFoldDB" id="A0A090MX73"/>
<dbReference type="STRING" id="34506.A0A090MX73"/>
<dbReference type="WormBase" id="SRAE_1000318700">
    <property type="protein sequence ID" value="SRP02308"/>
    <property type="gene ID" value="WBGene00259804"/>
</dbReference>
<evidence type="ECO:0000313" key="5">
    <source>
        <dbReference type="WBParaSite" id="SRAE_1000318700.1"/>
    </source>
</evidence>
<evidence type="ECO:0000256" key="1">
    <source>
        <dbReference type="SAM" id="MobiDB-lite"/>
    </source>
</evidence>
<gene>
    <name evidence="3 5 6" type="ORF">SRAE_1000318700</name>
</gene>
<dbReference type="SUPFAM" id="SSF52540">
    <property type="entry name" value="P-loop containing nucleoside triphosphate hydrolases"/>
    <property type="match status" value="1"/>
</dbReference>